<dbReference type="InterPro" id="IPR001314">
    <property type="entry name" value="Peptidase_S1A"/>
</dbReference>
<dbReference type="PROSITE" id="PS00134">
    <property type="entry name" value="TRYPSIN_HIS"/>
    <property type="match status" value="1"/>
</dbReference>
<keyword evidence="6" id="KW-1185">Reference proteome</keyword>
<evidence type="ECO:0000259" key="4">
    <source>
        <dbReference type="PROSITE" id="PS50240"/>
    </source>
</evidence>
<evidence type="ECO:0000256" key="1">
    <source>
        <dbReference type="ARBA" id="ARBA00023157"/>
    </source>
</evidence>
<dbReference type="InterPro" id="IPR051487">
    <property type="entry name" value="Ser/Thr_Proteases_Immune/Dev"/>
</dbReference>
<dbReference type="GO" id="GO:0004252">
    <property type="term" value="F:serine-type endopeptidase activity"/>
    <property type="evidence" value="ECO:0007669"/>
    <property type="project" value="InterPro"/>
</dbReference>
<dbReference type="InterPro" id="IPR043504">
    <property type="entry name" value="Peptidase_S1_PA_chymotrypsin"/>
</dbReference>
<evidence type="ECO:0000256" key="2">
    <source>
        <dbReference type="ARBA" id="ARBA00024195"/>
    </source>
</evidence>
<name>A0A4Y2MSK5_ARAVE</name>
<dbReference type="OrthoDB" id="6339452at2759"/>
<dbReference type="AlphaFoldDB" id="A0A4Y2MSK5"/>
<organism evidence="5 6">
    <name type="scientific">Araneus ventricosus</name>
    <name type="common">Orbweaver spider</name>
    <name type="synonym">Epeira ventricosa</name>
    <dbReference type="NCBI Taxonomy" id="182803"/>
    <lineage>
        <taxon>Eukaryota</taxon>
        <taxon>Metazoa</taxon>
        <taxon>Ecdysozoa</taxon>
        <taxon>Arthropoda</taxon>
        <taxon>Chelicerata</taxon>
        <taxon>Arachnida</taxon>
        <taxon>Araneae</taxon>
        <taxon>Araneomorphae</taxon>
        <taxon>Entelegynae</taxon>
        <taxon>Araneoidea</taxon>
        <taxon>Araneidae</taxon>
        <taxon>Araneus</taxon>
    </lineage>
</organism>
<dbReference type="PRINTS" id="PR00722">
    <property type="entry name" value="CHYMOTRYPSIN"/>
</dbReference>
<comment type="similarity">
    <text evidence="2">Belongs to the peptidase S1 family. CLIP subfamily.</text>
</comment>
<dbReference type="InterPro" id="IPR001254">
    <property type="entry name" value="Trypsin_dom"/>
</dbReference>
<dbReference type="SMART" id="SM00020">
    <property type="entry name" value="Tryp_SPc"/>
    <property type="match status" value="1"/>
</dbReference>
<gene>
    <name evidence="5" type="ORF">AVEN_218421_1</name>
</gene>
<evidence type="ECO:0000313" key="6">
    <source>
        <dbReference type="Proteomes" id="UP000499080"/>
    </source>
</evidence>
<keyword evidence="1" id="KW-1015">Disulfide bond</keyword>
<reference evidence="5 6" key="1">
    <citation type="journal article" date="2019" name="Sci. Rep.">
        <title>Orb-weaving spider Araneus ventricosus genome elucidates the spidroin gene catalogue.</title>
        <authorList>
            <person name="Kono N."/>
            <person name="Nakamura H."/>
            <person name="Ohtoshi R."/>
            <person name="Moran D.A.P."/>
            <person name="Shinohara A."/>
            <person name="Yoshida Y."/>
            <person name="Fujiwara M."/>
            <person name="Mori M."/>
            <person name="Tomita M."/>
            <person name="Arakawa K."/>
        </authorList>
    </citation>
    <scope>NUCLEOTIDE SEQUENCE [LARGE SCALE GENOMIC DNA]</scope>
</reference>
<sequence>MTHSVTLDDYESEETFGNGYNIFDPKPNRQKDRNDGKCDGNNAHCHGVHLVEDWLLERRQAQCPGNNLDGNWLLEIRHAQRHGSNLVQDCFLIQSIQHIHPVALLKKGTHISCGGALISANFVITAAHCVFRTNMAKNPKCSGRRVDRTCYISPSELRVGLLGDKKWDLSKSVKVLQINPHPLFSYRLQIYDLALIKLSEPVHCSNMTMPVCLPNKDPTKVGQILITAGWGANTPEGMSILLLSSLRFGPSCSSLQGDTALVRKNDGRVLIHTDDTESHMIAELEMPSARARTSKSKEKMSNETAAYENNKAV</sequence>
<protein>
    <recommendedName>
        <fullName evidence="4">Peptidase S1 domain-containing protein</fullName>
    </recommendedName>
</protein>
<feature type="region of interest" description="Disordered" evidence="3">
    <location>
        <begin position="288"/>
        <end position="313"/>
    </location>
</feature>
<dbReference type="PROSITE" id="PS50240">
    <property type="entry name" value="TRYPSIN_DOM"/>
    <property type="match status" value="1"/>
</dbReference>
<comment type="caution">
    <text evidence="5">The sequence shown here is derived from an EMBL/GenBank/DDBJ whole genome shotgun (WGS) entry which is preliminary data.</text>
</comment>
<dbReference type="Proteomes" id="UP000499080">
    <property type="component" value="Unassembled WGS sequence"/>
</dbReference>
<dbReference type="InterPro" id="IPR009003">
    <property type="entry name" value="Peptidase_S1_PA"/>
</dbReference>
<dbReference type="EMBL" id="BGPR01007869">
    <property type="protein sequence ID" value="GBN30115.1"/>
    <property type="molecule type" value="Genomic_DNA"/>
</dbReference>
<dbReference type="InterPro" id="IPR018114">
    <property type="entry name" value="TRYPSIN_HIS"/>
</dbReference>
<dbReference type="Pfam" id="PF00089">
    <property type="entry name" value="Trypsin"/>
    <property type="match status" value="1"/>
</dbReference>
<dbReference type="SUPFAM" id="SSF50494">
    <property type="entry name" value="Trypsin-like serine proteases"/>
    <property type="match status" value="1"/>
</dbReference>
<evidence type="ECO:0000256" key="3">
    <source>
        <dbReference type="SAM" id="MobiDB-lite"/>
    </source>
</evidence>
<dbReference type="Gene3D" id="2.40.10.10">
    <property type="entry name" value="Trypsin-like serine proteases"/>
    <property type="match status" value="2"/>
</dbReference>
<proteinExistence type="inferred from homology"/>
<feature type="domain" description="Peptidase S1" evidence="4">
    <location>
        <begin position="102"/>
        <end position="231"/>
    </location>
</feature>
<dbReference type="GO" id="GO:0006508">
    <property type="term" value="P:proteolysis"/>
    <property type="evidence" value="ECO:0007669"/>
    <property type="project" value="InterPro"/>
</dbReference>
<evidence type="ECO:0000313" key="5">
    <source>
        <dbReference type="EMBL" id="GBN30115.1"/>
    </source>
</evidence>
<dbReference type="PANTHER" id="PTHR24256">
    <property type="entry name" value="TRYPTASE-RELATED"/>
    <property type="match status" value="1"/>
</dbReference>
<accession>A0A4Y2MSK5</accession>